<keyword evidence="4" id="KW-0808">Transferase</keyword>
<dbReference type="GO" id="GO:0046983">
    <property type="term" value="F:protein dimerization activity"/>
    <property type="evidence" value="ECO:0007669"/>
    <property type="project" value="InterPro"/>
</dbReference>
<dbReference type="CDD" id="cd16917">
    <property type="entry name" value="HATPase_UhpB-NarQ-NarX-like"/>
    <property type="match status" value="1"/>
</dbReference>
<dbReference type="GO" id="GO:0016020">
    <property type="term" value="C:membrane"/>
    <property type="evidence" value="ECO:0007669"/>
    <property type="project" value="InterPro"/>
</dbReference>
<feature type="transmembrane region" description="Helical" evidence="10">
    <location>
        <begin position="60"/>
        <end position="77"/>
    </location>
</feature>
<feature type="region of interest" description="Disordered" evidence="9">
    <location>
        <begin position="376"/>
        <end position="400"/>
    </location>
</feature>
<keyword evidence="3" id="KW-0597">Phosphoprotein</keyword>
<gene>
    <name evidence="12" type="ORF">GCM10010358_82820</name>
</gene>
<evidence type="ECO:0000256" key="5">
    <source>
        <dbReference type="ARBA" id="ARBA00022741"/>
    </source>
</evidence>
<dbReference type="EC" id="2.7.13.3" evidence="2"/>
<sequence length="400" mass="43985">MTTDLRLPARRLDFMLVILLCLADLAIFLGAAPGAPPGGYMAFVVSVGYLPLFWRRCRPLLVLILTMAHSFLIETLFSEHWPVFNVWLALGAVAFYCPRRTAECGLLAAFLSMAWFVIDTGSGGIRTALTSIIANGGLLVAIFEAGRWAAWTARRRQEDAERAAADAVRAERRCIARDLHDIVTHAVSLMLLQAGGAAHTLRVDPARAETALGHVDELGQQVVVELQRMLDLLAADTDRSATQRLPELRDLQQLVERMRTDTFKVSLDVTGTPVPLAPGVDLFAYRIVQEALINAIRYADQHFPVRITVAWRPAVLEIQVSNQVSCARSPLPRRFSNGRGLIGMRERAAAVEGRCQAGVRADGSFRVRAFFPLVRPTPQAPEPPAEVTEQSSPPITEPQP</sequence>
<reference evidence="12" key="2">
    <citation type="submission" date="2020-09" db="EMBL/GenBank/DDBJ databases">
        <authorList>
            <person name="Sun Q."/>
            <person name="Ohkuma M."/>
        </authorList>
    </citation>
    <scope>NUCLEOTIDE SEQUENCE</scope>
    <source>
        <strain evidence="12">JCM 4790</strain>
    </source>
</reference>
<keyword evidence="8" id="KW-0902">Two-component regulatory system</keyword>
<keyword evidence="10" id="KW-1133">Transmembrane helix</keyword>
<feature type="transmembrane region" description="Helical" evidence="10">
    <location>
        <begin position="12"/>
        <end position="31"/>
    </location>
</feature>
<evidence type="ECO:0000256" key="9">
    <source>
        <dbReference type="SAM" id="MobiDB-lite"/>
    </source>
</evidence>
<dbReference type="PANTHER" id="PTHR24421:SF10">
    <property type="entry name" value="NITRATE_NITRITE SENSOR PROTEIN NARQ"/>
    <property type="match status" value="1"/>
</dbReference>
<dbReference type="InterPro" id="IPR036890">
    <property type="entry name" value="HATPase_C_sf"/>
</dbReference>
<comment type="catalytic activity">
    <reaction evidence="1">
        <text>ATP + protein L-histidine = ADP + protein N-phospho-L-histidine.</text>
        <dbReference type="EC" id="2.7.13.3"/>
    </reaction>
</comment>
<evidence type="ECO:0000259" key="11">
    <source>
        <dbReference type="Pfam" id="PF07730"/>
    </source>
</evidence>
<feature type="domain" description="Signal transduction histidine kinase subgroup 3 dimerisation and phosphoacceptor" evidence="11">
    <location>
        <begin position="171"/>
        <end position="234"/>
    </location>
</feature>
<dbReference type="PANTHER" id="PTHR24421">
    <property type="entry name" value="NITRATE/NITRITE SENSOR PROTEIN NARX-RELATED"/>
    <property type="match status" value="1"/>
</dbReference>
<organism evidence="12 13">
    <name type="scientific">Streptomyces minutiscleroticus</name>
    <dbReference type="NCBI Taxonomy" id="68238"/>
    <lineage>
        <taxon>Bacteria</taxon>
        <taxon>Bacillati</taxon>
        <taxon>Actinomycetota</taxon>
        <taxon>Actinomycetes</taxon>
        <taxon>Kitasatosporales</taxon>
        <taxon>Streptomycetaceae</taxon>
        <taxon>Streptomyces</taxon>
    </lineage>
</organism>
<reference evidence="12" key="1">
    <citation type="journal article" date="2014" name="Int. J. Syst. Evol. Microbiol.">
        <title>Complete genome sequence of Corynebacterium casei LMG S-19264T (=DSM 44701T), isolated from a smear-ripened cheese.</title>
        <authorList>
            <consortium name="US DOE Joint Genome Institute (JGI-PGF)"/>
            <person name="Walter F."/>
            <person name="Albersmeier A."/>
            <person name="Kalinowski J."/>
            <person name="Ruckert C."/>
        </authorList>
    </citation>
    <scope>NUCLEOTIDE SEQUENCE</scope>
    <source>
        <strain evidence="12">JCM 4790</strain>
    </source>
</reference>
<dbReference type="Gene3D" id="3.30.565.10">
    <property type="entry name" value="Histidine kinase-like ATPase, C-terminal domain"/>
    <property type="match status" value="1"/>
</dbReference>
<evidence type="ECO:0000256" key="2">
    <source>
        <dbReference type="ARBA" id="ARBA00012438"/>
    </source>
</evidence>
<dbReference type="AlphaFoldDB" id="A0A918P3T5"/>
<evidence type="ECO:0000256" key="6">
    <source>
        <dbReference type="ARBA" id="ARBA00022777"/>
    </source>
</evidence>
<dbReference type="Gene3D" id="1.20.5.1930">
    <property type="match status" value="1"/>
</dbReference>
<name>A0A918P3T5_9ACTN</name>
<comment type="caution">
    <text evidence="12">The sequence shown here is derived from an EMBL/GenBank/DDBJ whole genome shotgun (WGS) entry which is preliminary data.</text>
</comment>
<proteinExistence type="predicted"/>
<dbReference type="GO" id="GO:0005524">
    <property type="term" value="F:ATP binding"/>
    <property type="evidence" value="ECO:0007669"/>
    <property type="project" value="UniProtKB-KW"/>
</dbReference>
<dbReference type="GO" id="GO:0000155">
    <property type="term" value="F:phosphorelay sensor kinase activity"/>
    <property type="evidence" value="ECO:0007669"/>
    <property type="project" value="InterPro"/>
</dbReference>
<feature type="transmembrane region" description="Helical" evidence="10">
    <location>
        <begin position="83"/>
        <end position="98"/>
    </location>
</feature>
<evidence type="ECO:0000256" key="10">
    <source>
        <dbReference type="SAM" id="Phobius"/>
    </source>
</evidence>
<evidence type="ECO:0000256" key="8">
    <source>
        <dbReference type="ARBA" id="ARBA00023012"/>
    </source>
</evidence>
<dbReference type="RefSeq" id="WP_190195399.1">
    <property type="nucleotide sequence ID" value="NZ_BMVU01000148.1"/>
</dbReference>
<evidence type="ECO:0000313" key="13">
    <source>
        <dbReference type="Proteomes" id="UP000619244"/>
    </source>
</evidence>
<keyword evidence="6" id="KW-0418">Kinase</keyword>
<keyword evidence="7" id="KW-0067">ATP-binding</keyword>
<dbReference type="SUPFAM" id="SSF55874">
    <property type="entry name" value="ATPase domain of HSP90 chaperone/DNA topoisomerase II/histidine kinase"/>
    <property type="match status" value="1"/>
</dbReference>
<feature type="transmembrane region" description="Helical" evidence="10">
    <location>
        <begin position="37"/>
        <end position="53"/>
    </location>
</feature>
<keyword evidence="13" id="KW-1185">Reference proteome</keyword>
<keyword evidence="10" id="KW-0472">Membrane</keyword>
<evidence type="ECO:0000256" key="1">
    <source>
        <dbReference type="ARBA" id="ARBA00000085"/>
    </source>
</evidence>
<evidence type="ECO:0000313" key="12">
    <source>
        <dbReference type="EMBL" id="GGY19432.1"/>
    </source>
</evidence>
<dbReference type="Proteomes" id="UP000619244">
    <property type="component" value="Unassembled WGS sequence"/>
</dbReference>
<accession>A0A918P3T5</accession>
<evidence type="ECO:0000256" key="3">
    <source>
        <dbReference type="ARBA" id="ARBA00022553"/>
    </source>
</evidence>
<dbReference type="InterPro" id="IPR050482">
    <property type="entry name" value="Sensor_HK_TwoCompSys"/>
</dbReference>
<protein>
    <recommendedName>
        <fullName evidence="2">histidine kinase</fullName>
        <ecNumber evidence="2">2.7.13.3</ecNumber>
    </recommendedName>
</protein>
<keyword evidence="5" id="KW-0547">Nucleotide-binding</keyword>
<dbReference type="EMBL" id="BMVU01000148">
    <property type="protein sequence ID" value="GGY19432.1"/>
    <property type="molecule type" value="Genomic_DNA"/>
</dbReference>
<feature type="transmembrane region" description="Helical" evidence="10">
    <location>
        <begin position="105"/>
        <end position="122"/>
    </location>
</feature>
<dbReference type="InterPro" id="IPR011712">
    <property type="entry name" value="Sig_transdc_His_kin_sub3_dim/P"/>
</dbReference>
<dbReference type="Pfam" id="PF07730">
    <property type="entry name" value="HisKA_3"/>
    <property type="match status" value="1"/>
</dbReference>
<keyword evidence="10" id="KW-0812">Transmembrane</keyword>
<evidence type="ECO:0000256" key="7">
    <source>
        <dbReference type="ARBA" id="ARBA00022840"/>
    </source>
</evidence>
<evidence type="ECO:0000256" key="4">
    <source>
        <dbReference type="ARBA" id="ARBA00022679"/>
    </source>
</evidence>